<dbReference type="SUPFAM" id="SSF142754">
    <property type="entry name" value="NadA-like"/>
    <property type="match status" value="1"/>
</dbReference>
<evidence type="ECO:0000256" key="11">
    <source>
        <dbReference type="NCBIfam" id="TIGR00550"/>
    </source>
</evidence>
<evidence type="ECO:0000256" key="9">
    <source>
        <dbReference type="ARBA" id="ARBA00023004"/>
    </source>
</evidence>
<dbReference type="GO" id="GO:0046872">
    <property type="term" value="F:metal ion binding"/>
    <property type="evidence" value="ECO:0007669"/>
    <property type="project" value="UniProtKB-KW"/>
</dbReference>
<name>A0A450TIG0_9GAMM</name>
<dbReference type="FunFam" id="3.40.50.10800:FF:000003">
    <property type="entry name" value="Quinolinate synthase A"/>
    <property type="match status" value="1"/>
</dbReference>
<accession>A0A450TIG0</accession>
<keyword evidence="5" id="KW-0963">Cytoplasm</keyword>
<dbReference type="AlphaFoldDB" id="A0A450TIG0"/>
<evidence type="ECO:0000256" key="1">
    <source>
        <dbReference type="ARBA" id="ARBA00001966"/>
    </source>
</evidence>
<dbReference type="NCBIfam" id="TIGR00550">
    <property type="entry name" value="nadA"/>
    <property type="match status" value="1"/>
</dbReference>
<evidence type="ECO:0000256" key="7">
    <source>
        <dbReference type="ARBA" id="ARBA00022679"/>
    </source>
</evidence>
<evidence type="ECO:0000256" key="8">
    <source>
        <dbReference type="ARBA" id="ARBA00022723"/>
    </source>
</evidence>
<dbReference type="InterPro" id="IPR003473">
    <property type="entry name" value="NadA"/>
</dbReference>
<keyword evidence="7" id="KW-0808">Transferase</keyword>
<evidence type="ECO:0000256" key="5">
    <source>
        <dbReference type="ARBA" id="ARBA00022490"/>
    </source>
</evidence>
<dbReference type="GO" id="GO:0005829">
    <property type="term" value="C:cytosol"/>
    <property type="evidence" value="ECO:0007669"/>
    <property type="project" value="TreeGrafter"/>
</dbReference>
<dbReference type="UniPathway" id="UPA00253">
    <property type="reaction ID" value="UER00327"/>
</dbReference>
<dbReference type="PANTHER" id="PTHR30573">
    <property type="entry name" value="QUINOLINATE SYNTHETASE A"/>
    <property type="match status" value="1"/>
</dbReference>
<organism evidence="12">
    <name type="scientific">Candidatus Kentrum sp. DK</name>
    <dbReference type="NCBI Taxonomy" id="2126562"/>
    <lineage>
        <taxon>Bacteria</taxon>
        <taxon>Pseudomonadati</taxon>
        <taxon>Pseudomonadota</taxon>
        <taxon>Gammaproteobacteria</taxon>
        <taxon>Candidatus Kentrum</taxon>
    </lineage>
</organism>
<keyword evidence="8" id="KW-0479">Metal-binding</keyword>
<evidence type="ECO:0000256" key="3">
    <source>
        <dbReference type="ARBA" id="ARBA00012669"/>
    </source>
</evidence>
<dbReference type="EC" id="2.5.1.72" evidence="3 11"/>
<proteinExistence type="predicted"/>
<dbReference type="PANTHER" id="PTHR30573:SF0">
    <property type="entry name" value="QUINOLINATE SYNTHASE, CHLOROPLASTIC"/>
    <property type="match status" value="1"/>
</dbReference>
<comment type="pathway">
    <text evidence="2">Cofactor biosynthesis; NAD(+) biosynthesis; quinolinate from iminoaspartate: step 1/1.</text>
</comment>
<evidence type="ECO:0000256" key="4">
    <source>
        <dbReference type="ARBA" id="ARBA00022485"/>
    </source>
</evidence>
<dbReference type="GO" id="GO:0008987">
    <property type="term" value="F:quinolinate synthetase A activity"/>
    <property type="evidence" value="ECO:0007669"/>
    <property type="project" value="UniProtKB-UniRule"/>
</dbReference>
<dbReference type="GO" id="GO:0034628">
    <property type="term" value="P:'de novo' NAD+ biosynthetic process from L-aspartate"/>
    <property type="evidence" value="ECO:0007669"/>
    <property type="project" value="TreeGrafter"/>
</dbReference>
<dbReference type="EMBL" id="CAADEY010000159">
    <property type="protein sequence ID" value="VFJ67068.1"/>
    <property type="molecule type" value="Genomic_DNA"/>
</dbReference>
<dbReference type="InterPro" id="IPR036094">
    <property type="entry name" value="NadA_sf"/>
</dbReference>
<comment type="cofactor">
    <cofactor evidence="1">
        <name>[4Fe-4S] cluster</name>
        <dbReference type="ChEBI" id="CHEBI:49883"/>
    </cofactor>
</comment>
<protein>
    <recommendedName>
        <fullName evidence="3 11">Quinolinate synthase</fullName>
        <ecNumber evidence="3 11">2.5.1.72</ecNumber>
    </recommendedName>
</protein>
<reference evidence="12" key="1">
    <citation type="submission" date="2019-02" db="EMBL/GenBank/DDBJ databases">
        <authorList>
            <person name="Gruber-Vodicka R. H."/>
            <person name="Seah K. B. B."/>
        </authorList>
    </citation>
    <scope>NUCLEOTIDE SEQUENCE</scope>
    <source>
        <strain evidence="12">BECK_DK161</strain>
    </source>
</reference>
<dbReference type="Pfam" id="PF02445">
    <property type="entry name" value="NadA"/>
    <property type="match status" value="1"/>
</dbReference>
<dbReference type="NCBIfam" id="NF006878">
    <property type="entry name" value="PRK09375.1-2"/>
    <property type="match status" value="1"/>
</dbReference>
<evidence type="ECO:0000256" key="10">
    <source>
        <dbReference type="ARBA" id="ARBA00023014"/>
    </source>
</evidence>
<dbReference type="NCBIfam" id="NF006877">
    <property type="entry name" value="PRK09375.1-1"/>
    <property type="match status" value="1"/>
</dbReference>
<evidence type="ECO:0000256" key="2">
    <source>
        <dbReference type="ARBA" id="ARBA00005065"/>
    </source>
</evidence>
<keyword evidence="9" id="KW-0408">Iron</keyword>
<evidence type="ECO:0000256" key="6">
    <source>
        <dbReference type="ARBA" id="ARBA00022642"/>
    </source>
</evidence>
<dbReference type="GO" id="GO:0051539">
    <property type="term" value="F:4 iron, 4 sulfur cluster binding"/>
    <property type="evidence" value="ECO:0007669"/>
    <property type="project" value="UniProtKB-KW"/>
</dbReference>
<keyword evidence="4" id="KW-0004">4Fe-4S</keyword>
<evidence type="ECO:0000313" key="12">
    <source>
        <dbReference type="EMBL" id="VFJ67068.1"/>
    </source>
</evidence>
<gene>
    <name evidence="12" type="ORF">BECKDK2373C_GA0170839_11594</name>
</gene>
<dbReference type="Gene3D" id="3.40.50.10800">
    <property type="entry name" value="NadA-like"/>
    <property type="match status" value="3"/>
</dbReference>
<keyword evidence="10" id="KW-0411">Iron-sulfur</keyword>
<keyword evidence="6" id="KW-0662">Pyridine nucleotide biosynthesis</keyword>
<sequence>MAPTAIPPFRETAEKPPVLSPKEKASLFERARSLLAGRNVVLLAHYYTDADLQILAEETGGFVGDSLEMARFGREHEAGAMVVAGVRFMGETAKILSPEKRILMPDSGADCSLDRGCPAEAFSVFCDAHPGRTVVVYANTSAAVKARAGWVVTSSSALGIIGHLNKKGEKILWAPDRFLGAYARRMTGADMILWPGSCIVHEQFKADALRDLMARHPNAAVLAHPESPPDVIELAHVTGSTTALLHAVTERPESEFIVATEPGIFHKMRKAAPEKTFMVAPTMGEGPECESCARCPWMAMNRLDNLVSVLEGGGDEIHVDEEIRQRASVPLDRLLNFTAG</sequence>